<feature type="signal peptide" evidence="1">
    <location>
        <begin position="1"/>
        <end position="19"/>
    </location>
</feature>
<gene>
    <name evidence="2" type="ORF">AVEN_203779_1</name>
</gene>
<dbReference type="PANTHER" id="PTHR33964:SF1">
    <property type="entry name" value="RE45066P"/>
    <property type="match status" value="1"/>
</dbReference>
<protein>
    <recommendedName>
        <fullName evidence="4">DUF19 domain-containing protein</fullName>
    </recommendedName>
</protein>
<sequence>MFLYIILALLGAGISTINATKCTHFDLVVCAFLVDGDKVSKSGLAESGEILDRRCEETMPVLKCLNDYAVKCSESAFKHLAAFFQDEYKTQSKICDKNNELRKRYLEHSKCLNAFRDKTQEKCGKLLEFEDAERFTKDQCENYEDNFQCSFKEIQRYCGKEALSLLTEVLMPVHNFMEETCKDFQDLHELSPFKFLFSGF</sequence>
<evidence type="ECO:0000313" key="3">
    <source>
        <dbReference type="Proteomes" id="UP000499080"/>
    </source>
</evidence>
<dbReference type="PANTHER" id="PTHR33964">
    <property type="entry name" value="RE45066P-RELATED"/>
    <property type="match status" value="1"/>
</dbReference>
<proteinExistence type="predicted"/>
<evidence type="ECO:0000313" key="2">
    <source>
        <dbReference type="EMBL" id="GBM80016.1"/>
    </source>
</evidence>
<keyword evidence="1" id="KW-0732">Signal</keyword>
<keyword evidence="3" id="KW-1185">Reference proteome</keyword>
<evidence type="ECO:0000256" key="1">
    <source>
        <dbReference type="SAM" id="SignalP"/>
    </source>
</evidence>
<feature type="chain" id="PRO_5021430857" description="DUF19 domain-containing protein" evidence="1">
    <location>
        <begin position="20"/>
        <end position="200"/>
    </location>
</feature>
<comment type="caution">
    <text evidence="2">The sequence shown here is derived from an EMBL/GenBank/DDBJ whole genome shotgun (WGS) entry which is preliminary data.</text>
</comment>
<dbReference type="OrthoDB" id="6411972at2759"/>
<dbReference type="AlphaFoldDB" id="A0A4Y2ISV4"/>
<reference evidence="2 3" key="1">
    <citation type="journal article" date="2019" name="Sci. Rep.">
        <title>Orb-weaving spider Araneus ventricosus genome elucidates the spidroin gene catalogue.</title>
        <authorList>
            <person name="Kono N."/>
            <person name="Nakamura H."/>
            <person name="Ohtoshi R."/>
            <person name="Moran D.A.P."/>
            <person name="Shinohara A."/>
            <person name="Yoshida Y."/>
            <person name="Fujiwara M."/>
            <person name="Mori M."/>
            <person name="Tomita M."/>
            <person name="Arakawa K."/>
        </authorList>
    </citation>
    <scope>NUCLEOTIDE SEQUENCE [LARGE SCALE GENOMIC DNA]</scope>
</reference>
<name>A0A4Y2ISV4_ARAVE</name>
<evidence type="ECO:0008006" key="4">
    <source>
        <dbReference type="Google" id="ProtNLM"/>
    </source>
</evidence>
<dbReference type="EMBL" id="BGPR01002855">
    <property type="protein sequence ID" value="GBM80016.1"/>
    <property type="molecule type" value="Genomic_DNA"/>
</dbReference>
<dbReference type="Proteomes" id="UP000499080">
    <property type="component" value="Unassembled WGS sequence"/>
</dbReference>
<accession>A0A4Y2ISV4</accession>
<organism evidence="2 3">
    <name type="scientific">Araneus ventricosus</name>
    <name type="common">Orbweaver spider</name>
    <name type="synonym">Epeira ventricosa</name>
    <dbReference type="NCBI Taxonomy" id="182803"/>
    <lineage>
        <taxon>Eukaryota</taxon>
        <taxon>Metazoa</taxon>
        <taxon>Ecdysozoa</taxon>
        <taxon>Arthropoda</taxon>
        <taxon>Chelicerata</taxon>
        <taxon>Arachnida</taxon>
        <taxon>Araneae</taxon>
        <taxon>Araneomorphae</taxon>
        <taxon>Entelegynae</taxon>
        <taxon>Araneoidea</taxon>
        <taxon>Araneidae</taxon>
        <taxon>Araneus</taxon>
    </lineage>
</organism>